<sequence>MQSPVYDEFMVNGMTPDGVVHWAAAGCVTVLLEASRQLAVDGWTPLDAAVQWICAQHPEQTPEKYRCRSWPQVLFESGRFDLCYRDDGGRKQPWYRERLPRNKR</sequence>
<dbReference type="RefSeq" id="WP_201684631.1">
    <property type="nucleotide sequence ID" value="NZ_JAEQNA010000005.1"/>
</dbReference>
<dbReference type="AlphaFoldDB" id="A0A936ZS55"/>
<dbReference type="Proteomes" id="UP000613011">
    <property type="component" value="Unassembled WGS sequence"/>
</dbReference>
<name>A0A936ZS55_9BURK</name>
<comment type="caution">
    <text evidence="1">The sequence shown here is derived from an EMBL/GenBank/DDBJ whole genome shotgun (WGS) entry which is preliminary data.</text>
</comment>
<keyword evidence="2" id="KW-1185">Reference proteome</keyword>
<protein>
    <submittedName>
        <fullName evidence="1">Uncharacterized protein</fullName>
    </submittedName>
</protein>
<gene>
    <name evidence="1" type="ORF">JI739_14455</name>
</gene>
<accession>A0A936ZS55</accession>
<organism evidence="1 2">
    <name type="scientific">Ramlibacter aurantiacus</name>
    <dbReference type="NCBI Taxonomy" id="2801330"/>
    <lineage>
        <taxon>Bacteria</taxon>
        <taxon>Pseudomonadati</taxon>
        <taxon>Pseudomonadota</taxon>
        <taxon>Betaproteobacteria</taxon>
        <taxon>Burkholderiales</taxon>
        <taxon>Comamonadaceae</taxon>
        <taxon>Ramlibacter</taxon>
    </lineage>
</organism>
<proteinExistence type="predicted"/>
<evidence type="ECO:0000313" key="2">
    <source>
        <dbReference type="Proteomes" id="UP000613011"/>
    </source>
</evidence>
<reference evidence="1" key="1">
    <citation type="submission" date="2021-01" db="EMBL/GenBank/DDBJ databases">
        <title>Ramlibacter sp. strain AW1 16S ribosomal RNA gene Genome sequencing and assembly.</title>
        <authorList>
            <person name="Kang M."/>
        </authorList>
    </citation>
    <scope>NUCLEOTIDE SEQUENCE</scope>
    <source>
        <strain evidence="1">AW1</strain>
    </source>
</reference>
<dbReference type="EMBL" id="JAEQNA010000005">
    <property type="protein sequence ID" value="MBL0421556.1"/>
    <property type="molecule type" value="Genomic_DNA"/>
</dbReference>
<evidence type="ECO:0000313" key="1">
    <source>
        <dbReference type="EMBL" id="MBL0421556.1"/>
    </source>
</evidence>